<dbReference type="Pfam" id="PF03168">
    <property type="entry name" value="LEA_2"/>
    <property type="match status" value="1"/>
</dbReference>
<keyword evidence="4 5" id="KW-0472">Membrane</keyword>
<evidence type="ECO:0000256" key="2">
    <source>
        <dbReference type="ARBA" id="ARBA00022692"/>
    </source>
</evidence>
<dbReference type="InterPro" id="IPR044839">
    <property type="entry name" value="NDR1-like"/>
</dbReference>
<proteinExistence type="predicted"/>
<evidence type="ECO:0000313" key="7">
    <source>
        <dbReference type="EMBL" id="CAK9228611.1"/>
    </source>
</evidence>
<gene>
    <name evidence="7" type="ORF">CSSPTR1EN2_LOCUS19251</name>
</gene>
<keyword evidence="3 5" id="KW-1133">Transmembrane helix</keyword>
<protein>
    <recommendedName>
        <fullName evidence="6">Water stress and hypersensitive response domain-containing protein</fullName>
    </recommendedName>
</protein>
<dbReference type="SUPFAM" id="SSF117070">
    <property type="entry name" value="LEA14-like"/>
    <property type="match status" value="1"/>
</dbReference>
<sequence length="206" mass="22658">MTECGGAVVSQKRKSRNLVCDMAMIALAAVGVGGVGLGLYSIRPRDPVFEVQAITLSGFNLRFCTDSPLLLAVVDVSLTLFIKVINPNVTPIQFSSTIMDIYYKGNLLGQAQVDSGSQEAKSEQVMEVPAKLDGLEMTNHLKDLFADVAKREMMLHSVVTIAGSAVVWKWKHNFEVHVDSDLKVDPVFLDVLDQENRVHLELEPMI</sequence>
<keyword evidence="2 5" id="KW-0812">Transmembrane</keyword>
<dbReference type="SMART" id="SM00769">
    <property type="entry name" value="WHy"/>
    <property type="match status" value="1"/>
</dbReference>
<dbReference type="Proteomes" id="UP001497512">
    <property type="component" value="Chromosome 6"/>
</dbReference>
<evidence type="ECO:0000313" key="8">
    <source>
        <dbReference type="Proteomes" id="UP001497512"/>
    </source>
</evidence>
<reference evidence="7" key="1">
    <citation type="submission" date="2024-02" db="EMBL/GenBank/DDBJ databases">
        <authorList>
            <consortium name="ELIXIR-Norway"/>
            <consortium name="Elixir Norway"/>
        </authorList>
    </citation>
    <scope>NUCLEOTIDE SEQUENCE</scope>
</reference>
<dbReference type="Gene3D" id="2.60.40.1820">
    <property type="match status" value="1"/>
</dbReference>
<comment type="subcellular location">
    <subcellularLocation>
        <location evidence="1">Membrane</location>
        <topology evidence="1">Single-pass membrane protein</topology>
    </subcellularLocation>
</comment>
<organism evidence="7 8">
    <name type="scientific">Sphagnum troendelagicum</name>
    <dbReference type="NCBI Taxonomy" id="128251"/>
    <lineage>
        <taxon>Eukaryota</taxon>
        <taxon>Viridiplantae</taxon>
        <taxon>Streptophyta</taxon>
        <taxon>Embryophyta</taxon>
        <taxon>Bryophyta</taxon>
        <taxon>Sphagnophytina</taxon>
        <taxon>Sphagnopsida</taxon>
        <taxon>Sphagnales</taxon>
        <taxon>Sphagnaceae</taxon>
        <taxon>Sphagnum</taxon>
    </lineage>
</organism>
<evidence type="ECO:0000256" key="1">
    <source>
        <dbReference type="ARBA" id="ARBA00004167"/>
    </source>
</evidence>
<evidence type="ECO:0000256" key="5">
    <source>
        <dbReference type="SAM" id="Phobius"/>
    </source>
</evidence>
<feature type="domain" description="Water stress and hypersensitive response" evidence="6">
    <location>
        <begin position="64"/>
        <end position="177"/>
    </location>
</feature>
<evidence type="ECO:0000256" key="4">
    <source>
        <dbReference type="ARBA" id="ARBA00023136"/>
    </source>
</evidence>
<dbReference type="InterPro" id="IPR004864">
    <property type="entry name" value="LEA_2"/>
</dbReference>
<feature type="transmembrane region" description="Helical" evidence="5">
    <location>
        <begin position="22"/>
        <end position="42"/>
    </location>
</feature>
<dbReference type="InterPro" id="IPR013990">
    <property type="entry name" value="WHy-dom"/>
</dbReference>
<dbReference type="PANTHER" id="PTHR31234:SF2">
    <property type="entry name" value="OS05G0199100 PROTEIN"/>
    <property type="match status" value="1"/>
</dbReference>
<name>A0ABP0US32_9BRYO</name>
<keyword evidence="8" id="KW-1185">Reference proteome</keyword>
<evidence type="ECO:0000259" key="6">
    <source>
        <dbReference type="SMART" id="SM00769"/>
    </source>
</evidence>
<dbReference type="EMBL" id="OZ019898">
    <property type="protein sequence ID" value="CAK9228611.1"/>
    <property type="molecule type" value="Genomic_DNA"/>
</dbReference>
<dbReference type="PANTHER" id="PTHR31234">
    <property type="entry name" value="LATE EMBRYOGENESIS ABUNDANT (LEA) HYDROXYPROLINE-RICH GLYCOPROTEIN FAMILY"/>
    <property type="match status" value="1"/>
</dbReference>
<accession>A0ABP0US32</accession>
<evidence type="ECO:0000256" key="3">
    <source>
        <dbReference type="ARBA" id="ARBA00022989"/>
    </source>
</evidence>